<dbReference type="RefSeq" id="WP_183884709.1">
    <property type="nucleotide sequence ID" value="NZ_JACHCE010000011.1"/>
</dbReference>
<keyword evidence="1" id="KW-0175">Coiled coil</keyword>
<reference evidence="2 3" key="1">
    <citation type="submission" date="2020-08" db="EMBL/GenBank/DDBJ databases">
        <title>Genomic Encyclopedia of Type Strains, Phase IV (KMG-V): Genome sequencing to study the core and pangenomes of soil and plant-associated prokaryotes.</title>
        <authorList>
            <person name="Whitman W."/>
        </authorList>
    </citation>
    <scope>NUCLEOTIDE SEQUENCE [LARGE SCALE GENOMIC DNA]</scope>
    <source>
        <strain evidence="2 3">S3M1</strain>
    </source>
</reference>
<dbReference type="Proteomes" id="UP000537204">
    <property type="component" value="Unassembled WGS sequence"/>
</dbReference>
<organism evidence="2 3">
    <name type="scientific">Pedobacter cryoconitis</name>
    <dbReference type="NCBI Taxonomy" id="188932"/>
    <lineage>
        <taxon>Bacteria</taxon>
        <taxon>Pseudomonadati</taxon>
        <taxon>Bacteroidota</taxon>
        <taxon>Sphingobacteriia</taxon>
        <taxon>Sphingobacteriales</taxon>
        <taxon>Sphingobacteriaceae</taxon>
        <taxon>Pedobacter</taxon>
    </lineage>
</organism>
<accession>A0A7W8ZRK9</accession>
<protein>
    <submittedName>
        <fullName evidence="2">Uncharacterized protein</fullName>
    </submittedName>
</protein>
<name>A0A7W8ZRK9_9SPHI</name>
<evidence type="ECO:0000313" key="2">
    <source>
        <dbReference type="EMBL" id="MBB5638914.1"/>
    </source>
</evidence>
<feature type="coiled-coil region" evidence="1">
    <location>
        <begin position="104"/>
        <end position="131"/>
    </location>
</feature>
<sequence length="330" mass="38608">MIGKYTQQELKPDWTHEEAEHLRLQNILTDLLQRTADVEILSEIEKDFICSFLKTAQGDLPPFDVATVCAHYNFKFTYLIYFRDLTGGSAYYRPFGTEIRQIGIDEATSSLLHLKNEASNWEQKLADKSTKDKLVLEIIREYEYEIDQVQKGSSEYQSNFQFGGRRIYDAKKMSTVLQNKFIYLSAKEVFETFNVADLTFTLNGKQIVINEFSIVHITNRHFAEMVKAHPTTKSFHNESFHPKLLNKQLRAIFTQIENLGGIKKLTSLREIYFKYQNEVYKVYTTDRPNNKGEIFLSTFFILEDQNQLQKLTKDYDLINVSADLDFYQPK</sequence>
<evidence type="ECO:0000313" key="3">
    <source>
        <dbReference type="Proteomes" id="UP000537204"/>
    </source>
</evidence>
<proteinExistence type="predicted"/>
<gene>
    <name evidence="2" type="ORF">HDE68_004852</name>
</gene>
<dbReference type="EMBL" id="JACHCE010000011">
    <property type="protein sequence ID" value="MBB5638914.1"/>
    <property type="molecule type" value="Genomic_DNA"/>
</dbReference>
<comment type="caution">
    <text evidence="2">The sequence shown here is derived from an EMBL/GenBank/DDBJ whole genome shotgun (WGS) entry which is preliminary data.</text>
</comment>
<evidence type="ECO:0000256" key="1">
    <source>
        <dbReference type="SAM" id="Coils"/>
    </source>
</evidence>
<dbReference type="AlphaFoldDB" id="A0A7W8ZRK9"/>